<protein>
    <submittedName>
        <fullName evidence="1">Uncharacterized protein</fullName>
    </submittedName>
</protein>
<dbReference type="Proteomes" id="UP001205740">
    <property type="component" value="Unassembled WGS sequence"/>
</dbReference>
<accession>A0ABT1H7E4</accession>
<sequence length="160" mass="16830">MTAEDSTVWVIDRSGAPAGPDDVSDALADLVRTARARVVPDGPARTWAVLGDLDVEETDDATGSDRAVAHDRVGRRAVRLAVDTTVSVGESRWVRALHQGAVMEGSWGDEARLVADADAAWETLDAELGAGDVVLVAGGGAELSRLARTLLDDERCTARP</sequence>
<dbReference type="Gene3D" id="3.90.190.20">
    <property type="entry name" value="Mur ligase, C-terminal domain"/>
    <property type="match status" value="1"/>
</dbReference>
<organism evidence="1 2">
    <name type="scientific">Williamsia serinedens</name>
    <dbReference type="NCBI Taxonomy" id="391736"/>
    <lineage>
        <taxon>Bacteria</taxon>
        <taxon>Bacillati</taxon>
        <taxon>Actinomycetota</taxon>
        <taxon>Actinomycetes</taxon>
        <taxon>Mycobacteriales</taxon>
        <taxon>Nocardiaceae</taxon>
        <taxon>Williamsia</taxon>
    </lineage>
</organism>
<dbReference type="EMBL" id="JAMTCG010000007">
    <property type="protein sequence ID" value="MCP2162528.1"/>
    <property type="molecule type" value="Genomic_DNA"/>
</dbReference>
<proteinExistence type="predicted"/>
<dbReference type="InterPro" id="IPR036615">
    <property type="entry name" value="Mur_ligase_C_dom_sf"/>
</dbReference>
<dbReference type="RefSeq" id="WP_253656092.1">
    <property type="nucleotide sequence ID" value="NZ_BAAAOE010000002.1"/>
</dbReference>
<name>A0ABT1H7E4_9NOCA</name>
<dbReference type="SUPFAM" id="SSF53244">
    <property type="entry name" value="MurD-like peptide ligases, peptide-binding domain"/>
    <property type="match status" value="1"/>
</dbReference>
<comment type="caution">
    <text evidence="1">The sequence shown here is derived from an EMBL/GenBank/DDBJ whole genome shotgun (WGS) entry which is preliminary data.</text>
</comment>
<evidence type="ECO:0000313" key="1">
    <source>
        <dbReference type="EMBL" id="MCP2162528.1"/>
    </source>
</evidence>
<gene>
    <name evidence="1" type="ORF">LX12_003736</name>
</gene>
<keyword evidence="2" id="KW-1185">Reference proteome</keyword>
<reference evidence="1 2" key="1">
    <citation type="submission" date="2022-06" db="EMBL/GenBank/DDBJ databases">
        <title>Genomic Encyclopedia of Archaeal and Bacterial Type Strains, Phase II (KMG-II): from individual species to whole genera.</title>
        <authorList>
            <person name="Goeker M."/>
        </authorList>
    </citation>
    <scope>NUCLEOTIDE SEQUENCE [LARGE SCALE GENOMIC DNA]</scope>
    <source>
        <strain evidence="1 2">DSM 45037</strain>
    </source>
</reference>
<evidence type="ECO:0000313" key="2">
    <source>
        <dbReference type="Proteomes" id="UP001205740"/>
    </source>
</evidence>